<evidence type="ECO:0000259" key="3">
    <source>
        <dbReference type="Pfam" id="PF12770"/>
    </source>
</evidence>
<feature type="chain" id="PRO_5042588373" evidence="2">
    <location>
        <begin position="21"/>
        <end position="1063"/>
    </location>
</feature>
<dbReference type="Gene3D" id="1.25.40.10">
    <property type="entry name" value="Tetratricopeptide repeat domain"/>
    <property type="match status" value="1"/>
</dbReference>
<proteinExistence type="predicted"/>
<dbReference type="PANTHER" id="PTHR10098">
    <property type="entry name" value="RAPSYN-RELATED"/>
    <property type="match status" value="1"/>
</dbReference>
<dbReference type="InterPro" id="IPR024983">
    <property type="entry name" value="CHAT_dom"/>
</dbReference>
<feature type="signal peptide" evidence="2">
    <location>
        <begin position="1"/>
        <end position="20"/>
    </location>
</feature>
<dbReference type="InterPro" id="IPR019734">
    <property type="entry name" value="TPR_rpt"/>
</dbReference>
<dbReference type="AlphaFoldDB" id="A0AAJ4UY48"/>
<dbReference type="PROSITE" id="PS51257">
    <property type="entry name" value="PROKAR_LIPOPROTEIN"/>
    <property type="match status" value="1"/>
</dbReference>
<evidence type="ECO:0000313" key="4">
    <source>
        <dbReference type="EMBL" id="ROR40206.1"/>
    </source>
</evidence>
<feature type="domain" description="CHAT" evidence="3">
    <location>
        <begin position="764"/>
        <end position="1061"/>
    </location>
</feature>
<comment type="caution">
    <text evidence="4">The sequence shown here is derived from an EMBL/GenBank/DDBJ whole genome shotgun (WGS) entry which is preliminary data.</text>
</comment>
<organism evidence="4 5">
    <name type="scientific">Caminibacter pacificus</name>
    <dbReference type="NCBI Taxonomy" id="1424653"/>
    <lineage>
        <taxon>Bacteria</taxon>
        <taxon>Pseudomonadati</taxon>
        <taxon>Campylobacterota</taxon>
        <taxon>Epsilonproteobacteria</taxon>
        <taxon>Nautiliales</taxon>
        <taxon>Nautiliaceae</taxon>
        <taxon>Caminibacter</taxon>
    </lineage>
</organism>
<gene>
    <name evidence="4" type="ORF">EDC58_1194</name>
</gene>
<dbReference type="InterPro" id="IPR011990">
    <property type="entry name" value="TPR-like_helical_dom_sf"/>
</dbReference>
<name>A0AAJ4UY48_9BACT</name>
<feature type="repeat" description="TPR" evidence="1">
    <location>
        <begin position="246"/>
        <end position="279"/>
    </location>
</feature>
<dbReference type="Proteomes" id="UP000272781">
    <property type="component" value="Unassembled WGS sequence"/>
</dbReference>
<dbReference type="PROSITE" id="PS50005">
    <property type="entry name" value="TPR"/>
    <property type="match status" value="1"/>
</dbReference>
<evidence type="ECO:0000313" key="5">
    <source>
        <dbReference type="Proteomes" id="UP000272781"/>
    </source>
</evidence>
<dbReference type="SUPFAM" id="SSF48452">
    <property type="entry name" value="TPR-like"/>
    <property type="match status" value="1"/>
</dbReference>
<accession>A0AAJ4UY48</accession>
<evidence type="ECO:0000256" key="2">
    <source>
        <dbReference type="SAM" id="SignalP"/>
    </source>
</evidence>
<dbReference type="EMBL" id="RJVK01000002">
    <property type="protein sequence ID" value="ROR40206.1"/>
    <property type="molecule type" value="Genomic_DNA"/>
</dbReference>
<evidence type="ECO:0000256" key="1">
    <source>
        <dbReference type="PROSITE-ProRule" id="PRU00339"/>
    </source>
</evidence>
<sequence>MNKLVYLVGAFIFIVFTGCAVTDSTQVVAPKIIKNTSQEQLINKKYRTLNVEELISINEPFKIIKKYVKYIKCDEYAKKPFVATDCRLSRKTDYKNIDKVLKYLVSVENKIVNKKEKAFYYKNLAYLFSLLNDDYQAVYYLKKSLNIDNYLCKNVRYSLNKSSYCVNLNVKSFYSDGVPLLYDYYELGDLSANLDDSIFYYKKAVFIINKFSPVTNLKKLVRTDPKLSYKIIDKKSKYLDLLNKKLELYFSLVYLYKEKKDYKKAGYYLKKAYDLDKNILNFTYYSYLHSRDKDYSTISSVNEYKEELIKSKLNYLINKARIYSEYDRKKAIKTYLDYYKTWKSFGELKKKDEILLVKTKYDEPINKLKKYKYVKNKKSYQYLMNLTLLGVTNPSQIDKKITELEYAKKNELIKIEKKYSYLKNCKSDSLYYACVRDFYGLLSYLEFFKLANVVNKDEFLINLLKYIERNKLYYQDFYMFSVNYKPYLYYSFGEYFFEEGNYKLSFSNLINAAENKNNYNNYIFNGEYYYMLGVSAQKLGYYADALKFYEKSIKEMNKDIIRLSTNEQKKLIEKNKNIIANMIDSAIEAKKTYQDINGALFEKAINYSLNYKNSLFEIEDYIASLYYKTNDFELKSLIRSYFNLKRKLNENYIKNKDTKDLENQIKVVYNQILFYKPYKTTFVRREDVAKNLKDDELFVNIIYSNKRYYIFYFDHEDNFGWKIFNEKNSFLLNKKIKIYQKLVKQLKRNPYNARIVRQKNKITNQIYNDLFGFLINDKNMSFKKYKKIIIFSDGLLRLISFGELYDFHNKKYLIEEKEISYVPSAKFLLDKSVNKQIKNAIIFAAPDFNKGVGSKKFRGSGIITINDLFRGMKFSPLPGTLKEAKELQAIFNINKLHEKIYLKKQANVYNLLSINSPTILHIATHGFYINSDKVVNPMLKSGIALSGANKTKEGIVTALKITGLDLDNTNLVVLSACETGVVDLKSTDNVSALNKSFLLAGAKNVISTLWEINDNETVNFMKLFYKEYLKTNNVSEALRNTKIKFINDYKSSVYWAPFICFEK</sequence>
<reference evidence="4 5" key="1">
    <citation type="submission" date="2018-11" db="EMBL/GenBank/DDBJ databases">
        <title>Genomic Encyclopedia of Type Strains, Phase IV (KMG-IV): sequencing the most valuable type-strain genomes for metagenomic binning, comparative biology and taxonomic classification.</title>
        <authorList>
            <person name="Goeker M."/>
        </authorList>
    </citation>
    <scope>NUCLEOTIDE SEQUENCE [LARGE SCALE GENOMIC DNA]</scope>
    <source>
        <strain evidence="4 5">DSM 27783</strain>
    </source>
</reference>
<protein>
    <submittedName>
        <fullName evidence="4">CHAT domain-containing protein</fullName>
    </submittedName>
</protein>
<keyword evidence="2" id="KW-0732">Signal</keyword>
<keyword evidence="1" id="KW-0802">TPR repeat</keyword>
<dbReference type="SMART" id="SM00028">
    <property type="entry name" value="TPR"/>
    <property type="match status" value="4"/>
</dbReference>
<dbReference type="Pfam" id="PF12770">
    <property type="entry name" value="CHAT"/>
    <property type="match status" value="1"/>
</dbReference>